<dbReference type="GO" id="GO:0005743">
    <property type="term" value="C:mitochondrial inner membrane"/>
    <property type="evidence" value="ECO:0007669"/>
    <property type="project" value="UniProtKB-SubCell"/>
</dbReference>
<keyword evidence="8 13" id="KW-1133">Transmembrane helix</keyword>
<feature type="domain" description="AAA+ ATPase" evidence="14">
    <location>
        <begin position="424"/>
        <end position="598"/>
    </location>
</feature>
<evidence type="ECO:0000259" key="14">
    <source>
        <dbReference type="SMART" id="SM00382"/>
    </source>
</evidence>
<evidence type="ECO:0000256" key="2">
    <source>
        <dbReference type="ARBA" id="ARBA00007448"/>
    </source>
</evidence>
<dbReference type="InterPro" id="IPR014851">
    <property type="entry name" value="BCS1_N"/>
</dbReference>
<reference evidence="16 17" key="1">
    <citation type="journal article" date="2016" name="Mol. Biol. Evol.">
        <title>Comparative Genomics of Early-Diverging Mushroom-Forming Fungi Provides Insights into the Origins of Lignocellulose Decay Capabilities.</title>
        <authorList>
            <person name="Nagy L.G."/>
            <person name="Riley R."/>
            <person name="Tritt A."/>
            <person name="Adam C."/>
            <person name="Daum C."/>
            <person name="Floudas D."/>
            <person name="Sun H."/>
            <person name="Yadav J.S."/>
            <person name="Pangilinan J."/>
            <person name="Larsson K.H."/>
            <person name="Matsuura K."/>
            <person name="Barry K."/>
            <person name="Labutti K."/>
            <person name="Kuo R."/>
            <person name="Ohm R.A."/>
            <person name="Bhattacharya S.S."/>
            <person name="Shirouzu T."/>
            <person name="Yoshinaga Y."/>
            <person name="Martin F.M."/>
            <person name="Grigoriev I.V."/>
            <person name="Hibbett D.S."/>
        </authorList>
    </citation>
    <scope>NUCLEOTIDE SEQUENCE [LARGE SCALE GENOMIC DNA]</scope>
    <source>
        <strain evidence="16 17">HHB12029</strain>
    </source>
</reference>
<dbReference type="PROSITE" id="PS00674">
    <property type="entry name" value="AAA"/>
    <property type="match status" value="1"/>
</dbReference>
<feature type="transmembrane region" description="Helical" evidence="13">
    <location>
        <begin position="27"/>
        <end position="46"/>
    </location>
</feature>
<dbReference type="InterPro" id="IPR003593">
    <property type="entry name" value="AAA+_ATPase"/>
</dbReference>
<dbReference type="InterPro" id="IPR057495">
    <property type="entry name" value="AAA_lid_BCS1"/>
</dbReference>
<evidence type="ECO:0000256" key="5">
    <source>
        <dbReference type="ARBA" id="ARBA00022792"/>
    </source>
</evidence>
<evidence type="ECO:0000313" key="17">
    <source>
        <dbReference type="Proteomes" id="UP000077266"/>
    </source>
</evidence>
<proteinExistence type="inferred from homology"/>
<accession>A0A165GCE0</accession>
<dbReference type="EMBL" id="KV426052">
    <property type="protein sequence ID" value="KZV90312.1"/>
    <property type="molecule type" value="Genomic_DNA"/>
</dbReference>
<keyword evidence="9" id="KW-0496">Mitochondrion</keyword>
<name>A0A165GCE0_EXIGL</name>
<evidence type="ECO:0000259" key="15">
    <source>
        <dbReference type="SMART" id="SM01024"/>
    </source>
</evidence>
<protein>
    <submittedName>
        <fullName evidence="16">p-loop containing nucleoside triphosphate hydrolase protein</fullName>
    </submittedName>
</protein>
<comment type="similarity">
    <text evidence="2">Belongs to the AAA ATPase family. BCS1 subfamily.</text>
</comment>
<dbReference type="SUPFAM" id="SSF52540">
    <property type="entry name" value="P-loop containing nucleoside triphosphate hydrolases"/>
    <property type="match status" value="1"/>
</dbReference>
<dbReference type="InterPro" id="IPR003960">
    <property type="entry name" value="ATPase_AAA_CS"/>
</dbReference>
<evidence type="ECO:0000256" key="3">
    <source>
        <dbReference type="ARBA" id="ARBA00022692"/>
    </source>
</evidence>
<dbReference type="Pfam" id="PF08740">
    <property type="entry name" value="BCS1_N"/>
    <property type="match status" value="2"/>
</dbReference>
<dbReference type="InParanoid" id="A0A165GCE0"/>
<comment type="catalytic activity">
    <reaction evidence="11">
        <text>ATP + H2O = ADP + phosphate + H(+)</text>
        <dbReference type="Rhea" id="RHEA:13065"/>
        <dbReference type="ChEBI" id="CHEBI:15377"/>
        <dbReference type="ChEBI" id="CHEBI:15378"/>
        <dbReference type="ChEBI" id="CHEBI:30616"/>
        <dbReference type="ChEBI" id="CHEBI:43474"/>
        <dbReference type="ChEBI" id="CHEBI:456216"/>
    </reaction>
    <physiologicalReaction direction="left-to-right" evidence="11">
        <dbReference type="Rhea" id="RHEA:13066"/>
    </physiologicalReaction>
</comment>
<dbReference type="InterPro" id="IPR003959">
    <property type="entry name" value="ATPase_AAA_core"/>
</dbReference>
<comment type="subcellular location">
    <subcellularLocation>
        <location evidence="1">Mitochondrion inner membrane</location>
        <topology evidence="1">Single-pass membrane protein</topology>
    </subcellularLocation>
</comment>
<feature type="domain" description="BCS1 N-terminal" evidence="15">
    <location>
        <begin position="58"/>
        <end position="393"/>
    </location>
</feature>
<keyword evidence="7" id="KW-0067">ATP-binding</keyword>
<gene>
    <name evidence="16" type="ORF">EXIGLDRAFT_677242</name>
</gene>
<keyword evidence="5" id="KW-0999">Mitochondrion inner membrane</keyword>
<dbReference type="InterPro" id="IPR050747">
    <property type="entry name" value="Mitochondrial_chaperone_BCS1"/>
</dbReference>
<evidence type="ECO:0000256" key="11">
    <source>
        <dbReference type="ARBA" id="ARBA00048778"/>
    </source>
</evidence>
<keyword evidence="17" id="KW-1185">Reference proteome</keyword>
<dbReference type="GO" id="GO:0016887">
    <property type="term" value="F:ATP hydrolysis activity"/>
    <property type="evidence" value="ECO:0007669"/>
    <property type="project" value="InterPro"/>
</dbReference>
<dbReference type="GO" id="GO:0005524">
    <property type="term" value="F:ATP binding"/>
    <property type="evidence" value="ECO:0007669"/>
    <property type="project" value="UniProtKB-KW"/>
</dbReference>
<sequence length="737" mass="83120">MDVWKNSTLSAGPLGAALDSAYSAYEAILAVMLSLRFVVAYVVPLFHQTWFQDGFRLLLLGSVMETARRFWKKVADRVTESVFTTATFESPDFAFDWVDDYLSVNHAWGFLTAFRVTSAMSTQPGVQLAKDADFVDDAGHPVPCYEADADREEFWRWRGHWIKLSKKPGVRHWKTGEESEGVIRISVYSWKKWVLDALVKEAREHYIKNSKPRLIDDSGAKSEAVIIAHIEQPDRIFEWLCDFLGSANAWGNVRQLYVSSRQTGPSWGIDSSPELEVVKDEDMDDELLERLKKRPKVNYRPAADRPQLFKWKSHWVQVTRDQGSRDWRTGKEEGGKLTLILHNANRSILDDLIEASRVHFSKASQHLVTIYLADQYGSWSKTITKARRPLDTLILPNGVLELLLDDARDFMASEKWYRTAGVPHRRGYLLYGMPGTGKSSTIHALASELMLPIYSISLATKGMDDSALQNLVAETPPECILSIEDIDCAFPEPRSAEDLEEEEEGFQQERAARRRARQEDAEAQGAELPEEILDQMEGAMLPPRTSDVTLSGLLNLIDGVWSEEGRLLFATTNHIEKLDPALIRPGRIDVKISYTASTRDQAARLFERFFPPESYPSTSGTGSSADVPRLSSAYVSVSAPSRAADLDVPRAFLNKDEVHKLAEEFAAAIPEHKFSAAALQGFLLLWKSDPLGAVSAVREFVDNSEKEEKERDDARRKAAARRKARRKQDRGEDPEVL</sequence>
<evidence type="ECO:0000313" key="16">
    <source>
        <dbReference type="EMBL" id="KZV90312.1"/>
    </source>
</evidence>
<dbReference type="Gene3D" id="3.40.50.300">
    <property type="entry name" value="P-loop containing nucleotide triphosphate hydrolases"/>
    <property type="match status" value="1"/>
</dbReference>
<dbReference type="OrthoDB" id="10251412at2759"/>
<feature type="compositionally biased region" description="Basic and acidic residues" evidence="12">
    <location>
        <begin position="702"/>
        <end position="716"/>
    </location>
</feature>
<feature type="region of interest" description="Disordered" evidence="12">
    <location>
        <begin position="702"/>
        <end position="737"/>
    </location>
</feature>
<evidence type="ECO:0000256" key="4">
    <source>
        <dbReference type="ARBA" id="ARBA00022741"/>
    </source>
</evidence>
<dbReference type="SMART" id="SM00382">
    <property type="entry name" value="AAA"/>
    <property type="match status" value="1"/>
</dbReference>
<dbReference type="STRING" id="1314781.A0A165GCE0"/>
<dbReference type="Pfam" id="PF00004">
    <property type="entry name" value="AAA"/>
    <property type="match status" value="2"/>
</dbReference>
<keyword evidence="4" id="KW-0547">Nucleotide-binding</keyword>
<keyword evidence="3 13" id="KW-0812">Transmembrane</keyword>
<keyword evidence="6 16" id="KW-0378">Hydrolase</keyword>
<evidence type="ECO:0000256" key="12">
    <source>
        <dbReference type="SAM" id="MobiDB-lite"/>
    </source>
</evidence>
<dbReference type="Proteomes" id="UP000077266">
    <property type="component" value="Unassembled WGS sequence"/>
</dbReference>
<dbReference type="SMART" id="SM01024">
    <property type="entry name" value="BCS1_N"/>
    <property type="match status" value="1"/>
</dbReference>
<feature type="compositionally biased region" description="Basic residues" evidence="12">
    <location>
        <begin position="717"/>
        <end position="728"/>
    </location>
</feature>
<keyword evidence="10 13" id="KW-0472">Membrane</keyword>
<evidence type="ECO:0000256" key="6">
    <source>
        <dbReference type="ARBA" id="ARBA00022801"/>
    </source>
</evidence>
<evidence type="ECO:0000256" key="8">
    <source>
        <dbReference type="ARBA" id="ARBA00022989"/>
    </source>
</evidence>
<evidence type="ECO:0000256" key="1">
    <source>
        <dbReference type="ARBA" id="ARBA00004434"/>
    </source>
</evidence>
<evidence type="ECO:0000256" key="9">
    <source>
        <dbReference type="ARBA" id="ARBA00023128"/>
    </source>
</evidence>
<dbReference type="PANTHER" id="PTHR23070">
    <property type="entry name" value="BCS1 AAA-TYPE ATPASE"/>
    <property type="match status" value="1"/>
</dbReference>
<evidence type="ECO:0000256" key="13">
    <source>
        <dbReference type="SAM" id="Phobius"/>
    </source>
</evidence>
<evidence type="ECO:0000256" key="10">
    <source>
        <dbReference type="ARBA" id="ARBA00023136"/>
    </source>
</evidence>
<organism evidence="16 17">
    <name type="scientific">Exidia glandulosa HHB12029</name>
    <dbReference type="NCBI Taxonomy" id="1314781"/>
    <lineage>
        <taxon>Eukaryota</taxon>
        <taxon>Fungi</taxon>
        <taxon>Dikarya</taxon>
        <taxon>Basidiomycota</taxon>
        <taxon>Agaricomycotina</taxon>
        <taxon>Agaricomycetes</taxon>
        <taxon>Auriculariales</taxon>
        <taxon>Exidiaceae</taxon>
        <taxon>Exidia</taxon>
    </lineage>
</organism>
<dbReference type="AlphaFoldDB" id="A0A165GCE0"/>
<dbReference type="Pfam" id="PF25426">
    <property type="entry name" value="AAA_lid_BCS1"/>
    <property type="match status" value="1"/>
</dbReference>
<dbReference type="InterPro" id="IPR027417">
    <property type="entry name" value="P-loop_NTPase"/>
</dbReference>
<evidence type="ECO:0000256" key="7">
    <source>
        <dbReference type="ARBA" id="ARBA00022840"/>
    </source>
</evidence>